<gene>
    <name evidence="2" type="ORF">EAUS1353_LOCUS816</name>
</gene>
<evidence type="ECO:0008006" key="3">
    <source>
        <dbReference type="Google" id="ProtNLM"/>
    </source>
</evidence>
<reference evidence="2" key="1">
    <citation type="submission" date="2021-01" db="EMBL/GenBank/DDBJ databases">
        <authorList>
            <person name="Corre E."/>
            <person name="Pelletier E."/>
            <person name="Niang G."/>
            <person name="Scheremetjew M."/>
            <person name="Finn R."/>
            <person name="Kale V."/>
            <person name="Holt S."/>
            <person name="Cochrane G."/>
            <person name="Meng A."/>
            <person name="Brown T."/>
            <person name="Cohen L."/>
        </authorList>
    </citation>
    <scope>NUCLEOTIDE SEQUENCE</scope>
    <source>
        <strain evidence="2">CCMP3124</strain>
    </source>
</reference>
<feature type="region of interest" description="Disordered" evidence="1">
    <location>
        <begin position="121"/>
        <end position="152"/>
    </location>
</feature>
<accession>A0A7S1TK24</accession>
<dbReference type="AlphaFoldDB" id="A0A7S1TK24"/>
<feature type="compositionally biased region" description="Acidic residues" evidence="1">
    <location>
        <begin position="205"/>
        <end position="214"/>
    </location>
</feature>
<dbReference type="EMBL" id="HBGI01001264">
    <property type="protein sequence ID" value="CAD9239084.1"/>
    <property type="molecule type" value="Transcribed_RNA"/>
</dbReference>
<name>A0A7S1TK24_9RHOD</name>
<feature type="region of interest" description="Disordered" evidence="1">
    <location>
        <begin position="45"/>
        <end position="68"/>
    </location>
</feature>
<feature type="compositionally biased region" description="Basic and acidic residues" evidence="1">
    <location>
        <begin position="54"/>
        <end position="68"/>
    </location>
</feature>
<evidence type="ECO:0000256" key="1">
    <source>
        <dbReference type="SAM" id="MobiDB-lite"/>
    </source>
</evidence>
<evidence type="ECO:0000313" key="2">
    <source>
        <dbReference type="EMBL" id="CAD9239084.1"/>
    </source>
</evidence>
<feature type="region of interest" description="Disordered" evidence="1">
    <location>
        <begin position="176"/>
        <end position="271"/>
    </location>
</feature>
<feature type="compositionally biased region" description="Basic and acidic residues" evidence="1">
    <location>
        <begin position="215"/>
        <end position="239"/>
    </location>
</feature>
<organism evidence="2">
    <name type="scientific">Erythrolobus australicus</name>
    <dbReference type="NCBI Taxonomy" id="1077150"/>
    <lineage>
        <taxon>Eukaryota</taxon>
        <taxon>Rhodophyta</taxon>
        <taxon>Bangiophyceae</taxon>
        <taxon>Porphyridiales</taxon>
        <taxon>Porphyridiaceae</taxon>
        <taxon>Erythrolobus</taxon>
    </lineage>
</organism>
<feature type="compositionally biased region" description="Basic residues" evidence="1">
    <location>
        <begin position="185"/>
        <end position="199"/>
    </location>
</feature>
<proteinExistence type="predicted"/>
<feature type="compositionally biased region" description="Acidic residues" evidence="1">
    <location>
        <begin position="254"/>
        <end position="271"/>
    </location>
</feature>
<protein>
    <recommendedName>
        <fullName evidence="3">DNA-directed RNA polymerase III subunit</fullName>
    </recommendedName>
</protein>
<sequence length="271" mass="29149">MGPRRFGAGGGGAGGGGLAYLKQLALLNASSSTPVVDPALYKERPPELVPARPDPIENARRFPSAPRDRAHLRTVMAAGVQRELPPDAPGADPAVLLSTDDGERVKFEQDCEWALARSSKLAKTPRERDFPPAANGRKRGYAEVSRPNAAQEAVVSVEDVDPRVVMTLRTEKVLPEELWAEPRRSGHAKRHSVARNRRRIVMDGLVEEDGADADGGERAGESGRKGVAGEEEDSSKSESEDLEADDYGDVHGFDDDEGYDDGDSGDDQAVL</sequence>